<evidence type="ECO:0000313" key="3">
    <source>
        <dbReference type="Proteomes" id="UP001610334"/>
    </source>
</evidence>
<proteinExistence type="predicted"/>
<name>A0ABR4GR36_9EURO</name>
<dbReference type="Proteomes" id="UP001610334">
    <property type="component" value="Unassembled WGS sequence"/>
</dbReference>
<evidence type="ECO:0000313" key="2">
    <source>
        <dbReference type="EMBL" id="KAL2801533.1"/>
    </source>
</evidence>
<dbReference type="EMBL" id="JBFXLT010000348">
    <property type="protein sequence ID" value="KAL2801533.1"/>
    <property type="molecule type" value="Genomic_DNA"/>
</dbReference>
<comment type="caution">
    <text evidence="2">The sequence shown here is derived from an EMBL/GenBank/DDBJ whole genome shotgun (WGS) entry which is preliminary data.</text>
</comment>
<feature type="region of interest" description="Disordered" evidence="1">
    <location>
        <begin position="1"/>
        <end position="88"/>
    </location>
</feature>
<sequence length="514" mass="55795">MSLPLDVTFIAQPTLPRHYESDEEEISESETGHAFSPVNSHKRSETLDSSLSLESAPPAMQDPVDRPAFPRLLSPFPSTGKRSRPVSMDTVKRSSTATFVTDTCTIFDNDDDMILELPSPNSTTPLQSPLLLQPTVYVPSEPLTSPRNSFTSSSSVSFYSDDESDVFVAEQVTYVEHAKPNLILISPTSEQAASPRDGSASPASLEGSVYSNGEATRSQPLLSKSSLETHPASPGSSDGSIYSNDEASKSQPLLSEGSMDRGRSRYPMRPSRGKVQGSLSALDTMQQYGPRRLDICEPVSASAAEAPHSMSFRARSMSFSRPQTPAAERPRRLRKEPPTTRPPSVQSMATFSLFPQAHAHPYGYAQHDSRNRSTSCSHSAASSEYSLASSQPASRTGSPSPYCSPAYNRSRSGSLYSVSSLSGSTAKRPPMPYRGSVIKGSGMLSGYSSSSLRAELDNGPVEQLSEVQTSKLKSRRKKSLMQLKPLKTETSESSTKSFVDFMLRGKRKSVIKNF</sequence>
<feature type="region of interest" description="Disordered" evidence="1">
    <location>
        <begin position="312"/>
        <end position="346"/>
    </location>
</feature>
<accession>A0ABR4GR36</accession>
<gene>
    <name evidence="2" type="ORF">BJX63DRAFT_426670</name>
</gene>
<protein>
    <submittedName>
        <fullName evidence="2">Uncharacterized protein</fullName>
    </submittedName>
</protein>
<feature type="region of interest" description="Disordered" evidence="1">
    <location>
        <begin position="186"/>
        <end position="279"/>
    </location>
</feature>
<feature type="compositionally biased region" description="Low complexity" evidence="1">
    <location>
        <begin position="312"/>
        <end position="321"/>
    </location>
</feature>
<reference evidence="2 3" key="1">
    <citation type="submission" date="2024-07" db="EMBL/GenBank/DDBJ databases">
        <title>Section-level genome sequencing and comparative genomics of Aspergillus sections Usti and Cavernicolus.</title>
        <authorList>
            <consortium name="Lawrence Berkeley National Laboratory"/>
            <person name="Nybo J.L."/>
            <person name="Vesth T.C."/>
            <person name="Theobald S."/>
            <person name="Frisvad J.C."/>
            <person name="Larsen T.O."/>
            <person name="Kjaerboelling I."/>
            <person name="Rothschild-Mancinelli K."/>
            <person name="Lyhne E.K."/>
            <person name="Kogle M.E."/>
            <person name="Barry K."/>
            <person name="Clum A."/>
            <person name="Na H."/>
            <person name="Ledsgaard L."/>
            <person name="Lin J."/>
            <person name="Lipzen A."/>
            <person name="Kuo A."/>
            <person name="Riley R."/>
            <person name="Mondo S."/>
            <person name="Labutti K."/>
            <person name="Haridas S."/>
            <person name="Pangalinan J."/>
            <person name="Salamov A.A."/>
            <person name="Simmons B.A."/>
            <person name="Magnuson J.K."/>
            <person name="Chen J."/>
            <person name="Drula E."/>
            <person name="Henrissat B."/>
            <person name="Wiebenga A."/>
            <person name="Lubbers R.J."/>
            <person name="Gomes A.C."/>
            <person name="Makela M.R."/>
            <person name="Stajich J."/>
            <person name="Grigoriev I.V."/>
            <person name="Mortensen U.H."/>
            <person name="De Vries R.P."/>
            <person name="Baker S.E."/>
            <person name="Andersen M.R."/>
        </authorList>
    </citation>
    <scope>NUCLEOTIDE SEQUENCE [LARGE SCALE GENOMIC DNA]</scope>
    <source>
        <strain evidence="2 3">CBS 588.65</strain>
    </source>
</reference>
<keyword evidence="3" id="KW-1185">Reference proteome</keyword>
<organism evidence="2 3">
    <name type="scientific">Aspergillus granulosus</name>
    <dbReference type="NCBI Taxonomy" id="176169"/>
    <lineage>
        <taxon>Eukaryota</taxon>
        <taxon>Fungi</taxon>
        <taxon>Dikarya</taxon>
        <taxon>Ascomycota</taxon>
        <taxon>Pezizomycotina</taxon>
        <taxon>Eurotiomycetes</taxon>
        <taxon>Eurotiomycetidae</taxon>
        <taxon>Eurotiales</taxon>
        <taxon>Aspergillaceae</taxon>
        <taxon>Aspergillus</taxon>
        <taxon>Aspergillus subgen. Nidulantes</taxon>
    </lineage>
</organism>
<feature type="region of interest" description="Disordered" evidence="1">
    <location>
        <begin position="387"/>
        <end position="406"/>
    </location>
</feature>
<feature type="compositionally biased region" description="Polar residues" evidence="1">
    <location>
        <begin position="209"/>
        <end position="253"/>
    </location>
</feature>
<evidence type="ECO:0000256" key="1">
    <source>
        <dbReference type="SAM" id="MobiDB-lite"/>
    </source>
</evidence>